<dbReference type="InterPro" id="IPR050256">
    <property type="entry name" value="Glycosyltransferase_2"/>
</dbReference>
<dbReference type="Pfam" id="PF00535">
    <property type="entry name" value="Glycos_transf_2"/>
    <property type="match status" value="1"/>
</dbReference>
<dbReference type="InterPro" id="IPR029044">
    <property type="entry name" value="Nucleotide-diphossugar_trans"/>
</dbReference>
<evidence type="ECO:0000313" key="11">
    <source>
        <dbReference type="EMBL" id="ROQ19907.1"/>
    </source>
</evidence>
<dbReference type="PANTHER" id="PTHR48090">
    <property type="entry name" value="UNDECAPRENYL-PHOSPHATE 4-DEOXY-4-FORMAMIDO-L-ARABINOSE TRANSFERASE-RELATED"/>
    <property type="match status" value="1"/>
</dbReference>
<proteinExistence type="inferred from homology"/>
<dbReference type="FunFam" id="3.90.550.10:FF:000079">
    <property type="entry name" value="Probable glycosyl transferase"/>
    <property type="match status" value="1"/>
</dbReference>
<feature type="domain" description="Glycosyltransferase 2-like" evidence="10">
    <location>
        <begin position="7"/>
        <end position="170"/>
    </location>
</feature>
<evidence type="ECO:0000256" key="9">
    <source>
        <dbReference type="SAM" id="Phobius"/>
    </source>
</evidence>
<keyword evidence="7 9" id="KW-0472">Membrane</keyword>
<reference evidence="11 12" key="1">
    <citation type="submission" date="2018-11" db="EMBL/GenBank/DDBJ databases">
        <title>Genomic Encyclopedia of Type Strains, Phase IV (KMG-IV): sequencing the most valuable type-strain genomes for metagenomic binning, comparative biology and taxonomic classification.</title>
        <authorList>
            <person name="Goeker M."/>
        </authorList>
    </citation>
    <scope>NUCLEOTIDE SEQUENCE [LARGE SCALE GENOMIC DNA]</scope>
    <source>
        <strain evidence="11 12">DSM 16974</strain>
    </source>
</reference>
<evidence type="ECO:0000256" key="8">
    <source>
        <dbReference type="ARBA" id="ARBA00038152"/>
    </source>
</evidence>
<dbReference type="AlphaFoldDB" id="A0A3N1NY25"/>
<gene>
    <name evidence="11" type="ORF">EDC38_0498</name>
</gene>
<dbReference type="CDD" id="cd04187">
    <property type="entry name" value="DPM1_like_bac"/>
    <property type="match status" value="1"/>
</dbReference>
<keyword evidence="3" id="KW-0328">Glycosyltransferase</keyword>
<feature type="transmembrane region" description="Helical" evidence="9">
    <location>
        <begin position="232"/>
        <end position="253"/>
    </location>
</feature>
<sequence>MNHPLLSILTPMYNESGGIDHFFQTLEQALEDVPVDYEIICVDDGSADDTLQQLRNHADRNPRIKVLALTRNFGKEAAMTAALDFARGDAVLPIDADLQDPPELIGQMVDQWLTGKYEVVYAKRASRKADSLMKRKTAQWFYRLFNKMSEIHIPENVGDFRLMDRKAVDAIKLLPEKDRFMKGLFCWPGFRHTVIEFDRQERAQGESKFNYWRLWNFALSGITSFSTFPIRVGTYLGLIVSFCAFVFAVVVIIKTLTTGVDVPGYASTMVVILFLGGIQLFFLGLLGEYVGRIYKEVKNRPIYLVAAKWGFDDDQTA</sequence>
<evidence type="ECO:0000256" key="7">
    <source>
        <dbReference type="ARBA" id="ARBA00023136"/>
    </source>
</evidence>
<dbReference type="SUPFAM" id="SSF53448">
    <property type="entry name" value="Nucleotide-diphospho-sugar transferases"/>
    <property type="match status" value="1"/>
</dbReference>
<dbReference type="RefSeq" id="WP_123637181.1">
    <property type="nucleotide sequence ID" value="NZ_JBHYFO010000009.1"/>
</dbReference>
<keyword evidence="5 9" id="KW-0812">Transmembrane</keyword>
<evidence type="ECO:0000256" key="3">
    <source>
        <dbReference type="ARBA" id="ARBA00022676"/>
    </source>
</evidence>
<keyword evidence="2" id="KW-1003">Cell membrane</keyword>
<dbReference type="InterPro" id="IPR001173">
    <property type="entry name" value="Glyco_trans_2-like"/>
</dbReference>
<organism evidence="11 12">
    <name type="scientific">Marinimicrobium koreense</name>
    <dbReference type="NCBI Taxonomy" id="306545"/>
    <lineage>
        <taxon>Bacteria</taxon>
        <taxon>Pseudomonadati</taxon>
        <taxon>Pseudomonadota</taxon>
        <taxon>Gammaproteobacteria</taxon>
        <taxon>Cellvibrionales</taxon>
        <taxon>Cellvibrionaceae</taxon>
        <taxon>Marinimicrobium</taxon>
    </lineage>
</organism>
<dbReference type="GO" id="GO:0016757">
    <property type="term" value="F:glycosyltransferase activity"/>
    <property type="evidence" value="ECO:0007669"/>
    <property type="project" value="UniProtKB-KW"/>
</dbReference>
<dbReference type="OrthoDB" id="9811884at2"/>
<comment type="subcellular location">
    <subcellularLocation>
        <location evidence="1">Cell membrane</location>
        <topology evidence="1">Multi-pass membrane protein</topology>
    </subcellularLocation>
</comment>
<evidence type="ECO:0000313" key="12">
    <source>
        <dbReference type="Proteomes" id="UP000273643"/>
    </source>
</evidence>
<keyword evidence="6 9" id="KW-1133">Transmembrane helix</keyword>
<evidence type="ECO:0000256" key="1">
    <source>
        <dbReference type="ARBA" id="ARBA00004651"/>
    </source>
</evidence>
<dbReference type="Gene3D" id="3.90.550.10">
    <property type="entry name" value="Spore Coat Polysaccharide Biosynthesis Protein SpsA, Chain A"/>
    <property type="match status" value="1"/>
</dbReference>
<evidence type="ECO:0000256" key="4">
    <source>
        <dbReference type="ARBA" id="ARBA00022679"/>
    </source>
</evidence>
<dbReference type="GO" id="GO:0005886">
    <property type="term" value="C:plasma membrane"/>
    <property type="evidence" value="ECO:0007669"/>
    <property type="project" value="UniProtKB-SubCell"/>
</dbReference>
<feature type="transmembrane region" description="Helical" evidence="9">
    <location>
        <begin position="265"/>
        <end position="290"/>
    </location>
</feature>
<dbReference type="Proteomes" id="UP000273643">
    <property type="component" value="Unassembled WGS sequence"/>
</dbReference>
<evidence type="ECO:0000256" key="5">
    <source>
        <dbReference type="ARBA" id="ARBA00022692"/>
    </source>
</evidence>
<name>A0A3N1NY25_9GAMM</name>
<comment type="similarity">
    <text evidence="8">Belongs to the glycosyltransferase 2 family. GtrB subfamily.</text>
</comment>
<accession>A0A3N1NY25</accession>
<dbReference type="EMBL" id="RJUK01000001">
    <property type="protein sequence ID" value="ROQ19907.1"/>
    <property type="molecule type" value="Genomic_DNA"/>
</dbReference>
<evidence type="ECO:0000259" key="10">
    <source>
        <dbReference type="Pfam" id="PF00535"/>
    </source>
</evidence>
<protein>
    <submittedName>
        <fullName evidence="11">Glycosyltransferase involved in cell wall biosynthesis</fullName>
    </submittedName>
</protein>
<evidence type="ECO:0000256" key="6">
    <source>
        <dbReference type="ARBA" id="ARBA00022989"/>
    </source>
</evidence>
<evidence type="ECO:0000256" key="2">
    <source>
        <dbReference type="ARBA" id="ARBA00022475"/>
    </source>
</evidence>
<dbReference type="PANTHER" id="PTHR48090:SF1">
    <property type="entry name" value="PROPHAGE BACTOPRENOL GLUCOSYL TRANSFERASE HOMOLOG"/>
    <property type="match status" value="1"/>
</dbReference>
<keyword evidence="4 11" id="KW-0808">Transferase</keyword>
<comment type="caution">
    <text evidence="11">The sequence shown here is derived from an EMBL/GenBank/DDBJ whole genome shotgun (WGS) entry which is preliminary data.</text>
</comment>
<keyword evidence="12" id="KW-1185">Reference proteome</keyword>